<name>A0A0L7K5T0_OPEBR</name>
<organism evidence="2 3">
    <name type="scientific">Operophtera brumata</name>
    <name type="common">Winter moth</name>
    <name type="synonym">Phalaena brumata</name>
    <dbReference type="NCBI Taxonomy" id="104452"/>
    <lineage>
        <taxon>Eukaryota</taxon>
        <taxon>Metazoa</taxon>
        <taxon>Ecdysozoa</taxon>
        <taxon>Arthropoda</taxon>
        <taxon>Hexapoda</taxon>
        <taxon>Insecta</taxon>
        <taxon>Pterygota</taxon>
        <taxon>Neoptera</taxon>
        <taxon>Endopterygota</taxon>
        <taxon>Lepidoptera</taxon>
        <taxon>Glossata</taxon>
        <taxon>Ditrysia</taxon>
        <taxon>Geometroidea</taxon>
        <taxon>Geometridae</taxon>
        <taxon>Larentiinae</taxon>
        <taxon>Operophtera</taxon>
    </lineage>
</organism>
<feature type="signal peptide" evidence="1">
    <location>
        <begin position="1"/>
        <end position="27"/>
    </location>
</feature>
<keyword evidence="1" id="KW-0732">Signal</keyword>
<sequence length="138" mass="15122">MPPLARLFTVVFVHPCLFTWIAQTTHGSSYHVHPYPSPDCRGYGSPQASPILGRALCLTPRGSPIPGRVSHLNEKFQDSLTLNSDTDALRAPSGEAPYHHTWSPHYVAVCCQTDEGLDRRSPSLLRPASCASSYYGTN</sequence>
<reference evidence="2 3" key="1">
    <citation type="journal article" date="2015" name="Genome Biol. Evol.">
        <title>The genome of winter moth (Operophtera brumata) provides a genomic perspective on sexual dimorphism and phenology.</title>
        <authorList>
            <person name="Derks M.F."/>
            <person name="Smit S."/>
            <person name="Salis L."/>
            <person name="Schijlen E."/>
            <person name="Bossers A."/>
            <person name="Mateman C."/>
            <person name="Pijl A.S."/>
            <person name="de Ridder D."/>
            <person name="Groenen M.A."/>
            <person name="Visser M.E."/>
            <person name="Megens H.J."/>
        </authorList>
    </citation>
    <scope>NUCLEOTIDE SEQUENCE [LARGE SCALE GENOMIC DNA]</scope>
    <source>
        <strain evidence="2">WM2013NL</strain>
        <tissue evidence="2">Head and thorax</tissue>
    </source>
</reference>
<feature type="chain" id="PRO_5005572303" evidence="1">
    <location>
        <begin position="28"/>
        <end position="138"/>
    </location>
</feature>
<proteinExistence type="predicted"/>
<protein>
    <submittedName>
        <fullName evidence="2">Acriflavine resistance protein B</fullName>
    </submittedName>
</protein>
<dbReference type="Proteomes" id="UP000037510">
    <property type="component" value="Unassembled WGS sequence"/>
</dbReference>
<accession>A0A0L7K5T0</accession>
<comment type="caution">
    <text evidence="2">The sequence shown here is derived from an EMBL/GenBank/DDBJ whole genome shotgun (WGS) entry which is preliminary data.</text>
</comment>
<feature type="non-terminal residue" evidence="2">
    <location>
        <position position="138"/>
    </location>
</feature>
<evidence type="ECO:0000313" key="3">
    <source>
        <dbReference type="Proteomes" id="UP000037510"/>
    </source>
</evidence>
<dbReference type="AlphaFoldDB" id="A0A0L7K5T0"/>
<evidence type="ECO:0000256" key="1">
    <source>
        <dbReference type="SAM" id="SignalP"/>
    </source>
</evidence>
<dbReference type="EMBL" id="JTDY01010338">
    <property type="protein sequence ID" value="KOB58239.1"/>
    <property type="molecule type" value="Genomic_DNA"/>
</dbReference>
<gene>
    <name evidence="2" type="ORF">OBRU01_25372</name>
</gene>
<evidence type="ECO:0000313" key="2">
    <source>
        <dbReference type="EMBL" id="KOB58239.1"/>
    </source>
</evidence>
<keyword evidence="3" id="KW-1185">Reference proteome</keyword>